<organism evidence="2">
    <name type="scientific">candidate division CPR3 bacterium</name>
    <dbReference type="NCBI Taxonomy" id="2268181"/>
    <lineage>
        <taxon>Bacteria</taxon>
        <taxon>Bacteria division CPR3</taxon>
    </lineage>
</organism>
<name>A0A7C1T5R8_UNCC3</name>
<protein>
    <submittedName>
        <fullName evidence="2">Uncharacterized protein</fullName>
    </submittedName>
</protein>
<proteinExistence type="predicted"/>
<feature type="compositionally biased region" description="Low complexity" evidence="1">
    <location>
        <begin position="82"/>
        <end position="93"/>
    </location>
</feature>
<comment type="caution">
    <text evidence="2">The sequence shown here is derived from an EMBL/GenBank/DDBJ whole genome shotgun (WGS) entry which is preliminary data.</text>
</comment>
<gene>
    <name evidence="2" type="ORF">ENI13_02230</name>
</gene>
<sequence>MAQAFIGDTEHPIEGKEDVIQLNEIMIPPGMLKHLGILTEDLKEEDLRKILKERYDVDSRKKLTRGQADTWIIELEDAKRATTPATKKASTPAQSTRRINKKVPDESQLVELLDKADEELAMEIEDVGLYPDMVLAHYIEYKDRKTGKIQEGVVISAAGIFEAATNEGLRTIDIDFLKVEDKLIARAIVENPRTGARRIGFASRCFNQDKKIEILSTIASRNACKKTLTSESKNKILAKAKKNGLIKKLPVTYSK</sequence>
<dbReference type="AlphaFoldDB" id="A0A7C1T5R8"/>
<feature type="region of interest" description="Disordered" evidence="1">
    <location>
        <begin position="82"/>
        <end position="101"/>
    </location>
</feature>
<dbReference type="EMBL" id="DRHL01000127">
    <property type="protein sequence ID" value="HEB13779.1"/>
    <property type="molecule type" value="Genomic_DNA"/>
</dbReference>
<accession>A0A7C1T5R8</accession>
<reference evidence="2" key="1">
    <citation type="journal article" date="2020" name="mSystems">
        <title>Genome- and Community-Level Interaction Insights into Carbon Utilization and Element Cycling Functions of Hydrothermarchaeota in Hydrothermal Sediment.</title>
        <authorList>
            <person name="Zhou Z."/>
            <person name="Liu Y."/>
            <person name="Xu W."/>
            <person name="Pan J."/>
            <person name="Luo Z.H."/>
            <person name="Li M."/>
        </authorList>
    </citation>
    <scope>NUCLEOTIDE SEQUENCE [LARGE SCALE GENOMIC DNA]</scope>
    <source>
        <strain evidence="2">HyVt-369</strain>
    </source>
</reference>
<dbReference type="Proteomes" id="UP000885695">
    <property type="component" value="Unassembled WGS sequence"/>
</dbReference>
<evidence type="ECO:0000313" key="2">
    <source>
        <dbReference type="EMBL" id="HEB13779.1"/>
    </source>
</evidence>
<evidence type="ECO:0000256" key="1">
    <source>
        <dbReference type="SAM" id="MobiDB-lite"/>
    </source>
</evidence>